<sequence length="71" mass="7798">MQNNNFNNQFNPVDAPGAQGYPYGVWTTPLPGRVAPMASQMQMPPQQAVPSMALIESGTRKRRADEPLARV</sequence>
<reference evidence="2" key="1">
    <citation type="submission" date="2022-07" db="EMBL/GenBank/DDBJ databases">
        <title>Genome Sequence of Agrocybe chaxingu.</title>
        <authorList>
            <person name="Buettner E."/>
        </authorList>
    </citation>
    <scope>NUCLEOTIDE SEQUENCE</scope>
    <source>
        <strain evidence="2">MP-N11</strain>
    </source>
</reference>
<protein>
    <submittedName>
        <fullName evidence="2">Uncharacterized protein</fullName>
    </submittedName>
</protein>
<organism evidence="2 3">
    <name type="scientific">Agrocybe chaxingu</name>
    <dbReference type="NCBI Taxonomy" id="84603"/>
    <lineage>
        <taxon>Eukaryota</taxon>
        <taxon>Fungi</taxon>
        <taxon>Dikarya</taxon>
        <taxon>Basidiomycota</taxon>
        <taxon>Agaricomycotina</taxon>
        <taxon>Agaricomycetes</taxon>
        <taxon>Agaricomycetidae</taxon>
        <taxon>Agaricales</taxon>
        <taxon>Agaricineae</taxon>
        <taxon>Strophariaceae</taxon>
        <taxon>Agrocybe</taxon>
    </lineage>
</organism>
<feature type="compositionally biased region" description="Low complexity" evidence="1">
    <location>
        <begin position="39"/>
        <end position="53"/>
    </location>
</feature>
<evidence type="ECO:0000313" key="2">
    <source>
        <dbReference type="EMBL" id="KAJ3517599.1"/>
    </source>
</evidence>
<dbReference type="AlphaFoldDB" id="A0A9W8TGI5"/>
<gene>
    <name evidence="2" type="ORF">NLJ89_g408</name>
</gene>
<evidence type="ECO:0000256" key="1">
    <source>
        <dbReference type="SAM" id="MobiDB-lite"/>
    </source>
</evidence>
<evidence type="ECO:0000313" key="3">
    <source>
        <dbReference type="Proteomes" id="UP001148786"/>
    </source>
</evidence>
<comment type="caution">
    <text evidence="2">The sequence shown here is derived from an EMBL/GenBank/DDBJ whole genome shotgun (WGS) entry which is preliminary data.</text>
</comment>
<proteinExistence type="predicted"/>
<name>A0A9W8TGI5_9AGAR</name>
<feature type="region of interest" description="Disordered" evidence="1">
    <location>
        <begin position="39"/>
        <end position="71"/>
    </location>
</feature>
<keyword evidence="3" id="KW-1185">Reference proteome</keyword>
<dbReference type="Proteomes" id="UP001148786">
    <property type="component" value="Unassembled WGS sequence"/>
</dbReference>
<dbReference type="EMBL" id="JANKHO010000015">
    <property type="protein sequence ID" value="KAJ3517599.1"/>
    <property type="molecule type" value="Genomic_DNA"/>
</dbReference>
<accession>A0A9W8TGI5</accession>